<dbReference type="EC" id="3.2.1.4" evidence="2"/>
<dbReference type="PANTHER" id="PTHR41775:SF1">
    <property type="entry name" value="PEPTIDASE M6-LIKE DOMAIN-CONTAINING PROTEIN"/>
    <property type="match status" value="1"/>
</dbReference>
<dbReference type="Pfam" id="PF00404">
    <property type="entry name" value="Dockerin_1"/>
    <property type="match status" value="1"/>
</dbReference>
<evidence type="ECO:0000256" key="2">
    <source>
        <dbReference type="ARBA" id="ARBA00012601"/>
    </source>
</evidence>
<dbReference type="EMBL" id="CP061336">
    <property type="protein sequence ID" value="QNU68190.1"/>
    <property type="molecule type" value="Genomic_DNA"/>
</dbReference>
<dbReference type="SUPFAM" id="SSF49299">
    <property type="entry name" value="PKD domain"/>
    <property type="match status" value="1"/>
</dbReference>
<keyword evidence="11" id="KW-0645">Protease</keyword>
<evidence type="ECO:0000256" key="7">
    <source>
        <dbReference type="ARBA" id="ARBA00023277"/>
    </source>
</evidence>
<evidence type="ECO:0000256" key="4">
    <source>
        <dbReference type="ARBA" id="ARBA00022801"/>
    </source>
</evidence>
<accession>A0A4U7JK62</accession>
<dbReference type="RefSeq" id="WP_137696589.1">
    <property type="nucleotide sequence ID" value="NZ_CP061336.1"/>
</dbReference>
<dbReference type="NCBIfam" id="TIGR03296">
    <property type="entry name" value="M6dom_TIGR03296"/>
    <property type="match status" value="1"/>
</dbReference>
<dbReference type="KEGG" id="rher:EHE19_007145"/>
<name>A0A4U7JK62_9FIRM</name>
<dbReference type="PANTHER" id="PTHR41775">
    <property type="entry name" value="SECRETED PROTEIN-RELATED"/>
    <property type="match status" value="1"/>
</dbReference>
<dbReference type="Gene3D" id="2.60.40.10">
    <property type="entry name" value="Immunoglobulins"/>
    <property type="match status" value="1"/>
</dbReference>
<evidence type="ECO:0000313" key="11">
    <source>
        <dbReference type="EMBL" id="QNU68190.1"/>
    </source>
</evidence>
<keyword evidence="4" id="KW-0378">Hydrolase</keyword>
<dbReference type="Pfam" id="PF22352">
    <property type="entry name" value="K319L-like_PKD"/>
    <property type="match status" value="1"/>
</dbReference>
<protein>
    <recommendedName>
        <fullName evidence="2">cellulase</fullName>
        <ecNumber evidence="2">3.2.1.4</ecNumber>
    </recommendedName>
</protein>
<evidence type="ECO:0000256" key="5">
    <source>
        <dbReference type="ARBA" id="ARBA00023001"/>
    </source>
</evidence>
<dbReference type="InterPro" id="IPR016134">
    <property type="entry name" value="Dockerin_dom"/>
</dbReference>
<evidence type="ECO:0000313" key="12">
    <source>
        <dbReference type="Proteomes" id="UP000306409"/>
    </source>
</evidence>
<keyword evidence="12" id="KW-1185">Reference proteome</keyword>
<keyword evidence="8" id="KW-0326">Glycosidase</keyword>
<proteinExistence type="predicted"/>
<dbReference type="SUPFAM" id="SSF49899">
    <property type="entry name" value="Concanavalin A-like lectins/glucanases"/>
    <property type="match status" value="1"/>
</dbReference>
<feature type="region of interest" description="Disordered" evidence="10">
    <location>
        <begin position="106"/>
        <end position="125"/>
    </location>
</feature>
<evidence type="ECO:0000256" key="8">
    <source>
        <dbReference type="ARBA" id="ARBA00023295"/>
    </source>
</evidence>
<dbReference type="InterPro" id="IPR006558">
    <property type="entry name" value="LamG-like"/>
</dbReference>
<dbReference type="CDD" id="cd14256">
    <property type="entry name" value="Dockerin_I"/>
    <property type="match status" value="1"/>
</dbReference>
<dbReference type="SMART" id="SM00089">
    <property type="entry name" value="PKD"/>
    <property type="match status" value="1"/>
</dbReference>
<dbReference type="PROSITE" id="PS51766">
    <property type="entry name" value="DOCKERIN"/>
    <property type="match status" value="1"/>
</dbReference>
<evidence type="ECO:0000256" key="3">
    <source>
        <dbReference type="ARBA" id="ARBA00022729"/>
    </source>
</evidence>
<keyword evidence="5" id="KW-0136">Cellulose degradation</keyword>
<organism evidence="11 12">
    <name type="scientific">Ruminiclostridium herbifermentans</name>
    <dbReference type="NCBI Taxonomy" id="2488810"/>
    <lineage>
        <taxon>Bacteria</taxon>
        <taxon>Bacillati</taxon>
        <taxon>Bacillota</taxon>
        <taxon>Clostridia</taxon>
        <taxon>Eubacteriales</taxon>
        <taxon>Oscillospiraceae</taxon>
        <taxon>Ruminiclostridium</taxon>
    </lineage>
</organism>
<keyword evidence="3" id="KW-0732">Signal</keyword>
<dbReference type="Gene3D" id="1.10.1330.10">
    <property type="entry name" value="Dockerin domain"/>
    <property type="match status" value="1"/>
</dbReference>
<dbReference type="CDD" id="cd00146">
    <property type="entry name" value="PKD"/>
    <property type="match status" value="1"/>
</dbReference>
<dbReference type="PROSITE" id="PS00448">
    <property type="entry name" value="CLOS_CELLULOSOME_RPT"/>
    <property type="match status" value="1"/>
</dbReference>
<dbReference type="GO" id="GO:0006508">
    <property type="term" value="P:proteolysis"/>
    <property type="evidence" value="ECO:0007669"/>
    <property type="project" value="UniProtKB-KW"/>
</dbReference>
<dbReference type="InterPro" id="IPR022409">
    <property type="entry name" value="PKD/Chitinase_dom"/>
</dbReference>
<evidence type="ECO:0000256" key="10">
    <source>
        <dbReference type="SAM" id="MobiDB-lite"/>
    </source>
</evidence>
<reference evidence="11 12" key="1">
    <citation type="submission" date="2020-09" db="EMBL/GenBank/DDBJ databases">
        <title>Characterization and genome sequencing of Ruminiclostridium sp. nov. MA18.</title>
        <authorList>
            <person name="Rettenmaier R."/>
            <person name="Kowollik M.-L."/>
            <person name="Liebl W."/>
            <person name="Zverlov V."/>
        </authorList>
    </citation>
    <scope>NUCLEOTIDE SEQUENCE [LARGE SCALE GENOMIC DNA]</scope>
    <source>
        <strain evidence="11 12">MA18</strain>
    </source>
</reference>
<dbReference type="GO" id="GO:0008237">
    <property type="term" value="F:metallopeptidase activity"/>
    <property type="evidence" value="ECO:0007669"/>
    <property type="project" value="UniProtKB-KW"/>
</dbReference>
<dbReference type="SUPFAM" id="SSF63446">
    <property type="entry name" value="Type I dockerin domain"/>
    <property type="match status" value="1"/>
</dbReference>
<keyword evidence="7" id="KW-0119">Carbohydrate metabolism</keyword>
<keyword evidence="6" id="KW-1015">Disulfide bond</keyword>
<dbReference type="Gene3D" id="2.60.120.200">
    <property type="match status" value="1"/>
</dbReference>
<dbReference type="AlphaFoldDB" id="A0A4U7JK62"/>
<evidence type="ECO:0000256" key="9">
    <source>
        <dbReference type="ARBA" id="ARBA00023326"/>
    </source>
</evidence>
<keyword evidence="11" id="KW-0482">Metalloprotease</keyword>
<sequence>MKGIVKKALVSTIFTCIISFLGSGVYAAPYVDRIIEFKQPDNSVVEVKVTGDEYYQHVESPDGYTLCRDPETGWICYADLNSDQTELVSSGEIYRGVNNAIQQSAPKEVKSEAIQDSNEGRRQKHLEIKPELIAEKRNKVRNELFPKEDIKNNITQRSSPNLSSASFQAAPLQGNVIGLTILINFPDVSSSISKTDIDNMFNKVGYTGYGNNGSIRDYFYDVSGGKLNYTNTITGFYMAKKPKSYYDSGADYSRALELAYEALSWLDSTGFNFATLTTNSQKYVLAVNFLYAGDIAQNWGKGIWPHQGWLPYVFNADGVKVQMYQMSEIGRDLSIYTICHENGHLVCDYPDLYDYDGDSAGCGNYSLMSGSVNYKNPAPPDPFCRNIISGWNSTVSLNSYPKGSTINAESDPLATHTVYKWSGSNANEYFLIENIKKAGRYSNMPDEGLLIWHIDEKGINDYNQMTASRHYQVSVEQADGLFQLEKNINLGRAGDLFRAGYKTAFDDTTTPNSKWWNGTSSGLKISNIGPVGTTLTFTLDSGTAAVNTAPVVDAGANCAFTLPSSIKLSGKASDDGLPGGSSLTTTWSLESGPGTATFENAKALKTNVTVSVEGTYVFKLTASDGVLSSSDTVTIKVNPAGTLPLIAHYNFDETSGTTVNDSSGLNYTAKLNGGAVWAEGQNGNAVSLDGKNGYVSIPTGILSNVNEVTISTWVKLNSLTQWSRIWDFGIDTNSYMFLTPQSDQNKLKFAISINSYNNEEQINAPEIETGVWKHITVTLSGNTGILYVDGVEVARNDKMTLNPTSIGSTTQNYIGKSQFDHDPYLNGIVDDFKIFNKALNADEVKALFDSKQGIYIYGDVNGDGEVDAIDFAVMKKYLLGDESAMQSKDWQITGDLNKDGTIDAIDIANMKKFLLGIIEELPVN</sequence>
<dbReference type="GO" id="GO:0008810">
    <property type="term" value="F:cellulase activity"/>
    <property type="evidence" value="ECO:0007669"/>
    <property type="project" value="UniProtKB-EC"/>
</dbReference>
<dbReference type="Pfam" id="PF13385">
    <property type="entry name" value="Laminin_G_3"/>
    <property type="match status" value="1"/>
</dbReference>
<dbReference type="PROSITE" id="PS00018">
    <property type="entry name" value="EF_HAND_1"/>
    <property type="match status" value="2"/>
</dbReference>
<dbReference type="InterPro" id="IPR013783">
    <property type="entry name" value="Ig-like_fold"/>
</dbReference>
<feature type="compositionally biased region" description="Basic and acidic residues" evidence="10">
    <location>
        <begin position="107"/>
        <end position="125"/>
    </location>
</feature>
<dbReference type="InterPro" id="IPR013320">
    <property type="entry name" value="ConA-like_dom_sf"/>
</dbReference>
<evidence type="ECO:0000256" key="1">
    <source>
        <dbReference type="ARBA" id="ARBA00000966"/>
    </source>
</evidence>
<comment type="catalytic activity">
    <reaction evidence="1">
        <text>Endohydrolysis of (1-&gt;4)-beta-D-glucosidic linkages in cellulose, lichenin and cereal beta-D-glucans.</text>
        <dbReference type="EC" id="3.2.1.4"/>
    </reaction>
</comment>
<dbReference type="InterPro" id="IPR018247">
    <property type="entry name" value="EF_Hand_1_Ca_BS"/>
</dbReference>
<dbReference type="InterPro" id="IPR035986">
    <property type="entry name" value="PKD_dom_sf"/>
</dbReference>
<evidence type="ECO:0000256" key="6">
    <source>
        <dbReference type="ARBA" id="ARBA00023157"/>
    </source>
</evidence>
<dbReference type="InterPro" id="IPR036439">
    <property type="entry name" value="Dockerin_dom_sf"/>
</dbReference>
<dbReference type="InterPro" id="IPR002105">
    <property type="entry name" value="Dockerin_1_rpt"/>
</dbReference>
<dbReference type="GO" id="GO:0030245">
    <property type="term" value="P:cellulose catabolic process"/>
    <property type="evidence" value="ECO:0007669"/>
    <property type="project" value="UniProtKB-KW"/>
</dbReference>
<dbReference type="Proteomes" id="UP000306409">
    <property type="component" value="Chromosome"/>
</dbReference>
<gene>
    <name evidence="11" type="ORF">EHE19_007145</name>
</gene>
<dbReference type="OrthoDB" id="9761789at2"/>
<keyword evidence="9" id="KW-0624">Polysaccharide degradation</keyword>
<dbReference type="SMART" id="SM00560">
    <property type="entry name" value="LamGL"/>
    <property type="match status" value="1"/>
</dbReference>
<dbReference type="InterPro" id="IPR008757">
    <property type="entry name" value="Peptidase_M6-like_domain"/>
</dbReference>